<dbReference type="Gene3D" id="3.60.15.10">
    <property type="entry name" value="Ribonuclease Z/Hydroxyacylglutathione hydrolase-like"/>
    <property type="match status" value="1"/>
</dbReference>
<feature type="domain" description="Metallo-beta-lactamase" evidence="2">
    <location>
        <begin position="58"/>
        <end position="248"/>
    </location>
</feature>
<dbReference type="PANTHER" id="PTHR42951">
    <property type="entry name" value="METALLO-BETA-LACTAMASE DOMAIN-CONTAINING"/>
    <property type="match status" value="1"/>
</dbReference>
<evidence type="ECO:0000256" key="1">
    <source>
        <dbReference type="SAM" id="SignalP"/>
    </source>
</evidence>
<dbReference type="InterPro" id="IPR050855">
    <property type="entry name" value="NDM-1-like"/>
</dbReference>
<dbReference type="STRING" id="651661.SAMN05660293_05763"/>
<evidence type="ECO:0000313" key="4">
    <source>
        <dbReference type="Proteomes" id="UP000190897"/>
    </source>
</evidence>
<dbReference type="NCBIfam" id="NF033105">
    <property type="entry name" value="bla_subclass_B3"/>
    <property type="match status" value="1"/>
</dbReference>
<name>A0A1T5HK17_9BACT</name>
<dbReference type="Pfam" id="PF00753">
    <property type="entry name" value="Lactamase_B"/>
    <property type="match status" value="1"/>
</dbReference>
<dbReference type="PANTHER" id="PTHR42951:SF17">
    <property type="entry name" value="METALLO-BETA-LACTAMASE DOMAIN-CONTAINING PROTEIN"/>
    <property type="match status" value="1"/>
</dbReference>
<dbReference type="SMART" id="SM00849">
    <property type="entry name" value="Lactamase_B"/>
    <property type="match status" value="1"/>
</dbReference>
<accession>A0A1T5HK17</accession>
<proteinExistence type="predicted"/>
<protein>
    <submittedName>
        <fullName evidence="3">Metallo-beta-lactamase class B</fullName>
    </submittedName>
</protein>
<dbReference type="InterPro" id="IPR001279">
    <property type="entry name" value="Metallo-B-lactamas"/>
</dbReference>
<dbReference type="SUPFAM" id="SSF56281">
    <property type="entry name" value="Metallo-hydrolase/oxidoreductase"/>
    <property type="match status" value="1"/>
</dbReference>
<dbReference type="AlphaFoldDB" id="A0A1T5HK17"/>
<reference evidence="4" key="1">
    <citation type="submission" date="2017-02" db="EMBL/GenBank/DDBJ databases">
        <authorList>
            <person name="Varghese N."/>
            <person name="Submissions S."/>
        </authorList>
    </citation>
    <scope>NUCLEOTIDE SEQUENCE [LARGE SCALE GENOMIC DNA]</scope>
    <source>
        <strain evidence="4">DSM 22270</strain>
    </source>
</reference>
<dbReference type="EMBL" id="FUZA01000026">
    <property type="protein sequence ID" value="SKC21048.1"/>
    <property type="molecule type" value="Genomic_DNA"/>
</dbReference>
<feature type="chain" id="PRO_5012482237" evidence="1">
    <location>
        <begin position="27"/>
        <end position="293"/>
    </location>
</feature>
<gene>
    <name evidence="3" type="ORF">SAMN05660293_05763</name>
</gene>
<keyword evidence="1" id="KW-0732">Signal</keyword>
<keyword evidence="4" id="KW-1185">Reference proteome</keyword>
<dbReference type="Proteomes" id="UP000190897">
    <property type="component" value="Unassembled WGS sequence"/>
</dbReference>
<dbReference type="InterPro" id="IPR036866">
    <property type="entry name" value="RibonucZ/Hydroxyglut_hydro"/>
</dbReference>
<evidence type="ECO:0000313" key="3">
    <source>
        <dbReference type="EMBL" id="SKC21048.1"/>
    </source>
</evidence>
<organism evidence="3 4">
    <name type="scientific">Dyadobacter psychrophilus</name>
    <dbReference type="NCBI Taxonomy" id="651661"/>
    <lineage>
        <taxon>Bacteria</taxon>
        <taxon>Pseudomonadati</taxon>
        <taxon>Bacteroidota</taxon>
        <taxon>Cytophagia</taxon>
        <taxon>Cytophagales</taxon>
        <taxon>Spirosomataceae</taxon>
        <taxon>Dyadobacter</taxon>
    </lineage>
</organism>
<dbReference type="OrthoDB" id="9802248at2"/>
<dbReference type="NCBIfam" id="NF012229">
    <property type="entry name" value="bla_class_B_core"/>
    <property type="match status" value="1"/>
</dbReference>
<sequence length="293" mass="32932">MLFQSKLTRNIALAMLLFAPAFTTQAQKYKLPFNQQVWSRDYQPFRIAGNLYYVGTADLACYLVTTPKGHVLINTGLEESVPLIKKHITSLGFKFSDIKILLATHAHYDHVAGMAEIKKETGAKMMIHARDTKALADGGASDYVLGEYGATFEPVKADRILKDQEVVRLEDAELTVLHHPGHTPGANSFLLTVKDNKRSYKVLIANFPGILDETKLSGMPGYPDVAKDYGNTIDAMKKLDFDLWVASHAGQFGLEKKRKEGDSYNPDAFSDRKGYDDLMAWLEKRYHEKLKEK</sequence>
<feature type="signal peptide" evidence="1">
    <location>
        <begin position="1"/>
        <end position="26"/>
    </location>
</feature>
<evidence type="ECO:0000259" key="2">
    <source>
        <dbReference type="SMART" id="SM00849"/>
    </source>
</evidence>